<evidence type="ECO:0000259" key="1">
    <source>
        <dbReference type="Pfam" id="PF00135"/>
    </source>
</evidence>
<dbReference type="GO" id="GO:0016787">
    <property type="term" value="F:hydrolase activity"/>
    <property type="evidence" value="ECO:0007669"/>
    <property type="project" value="UniProtKB-KW"/>
</dbReference>
<feature type="domain" description="Carboxylesterase type B" evidence="1">
    <location>
        <begin position="3"/>
        <end position="202"/>
    </location>
</feature>
<dbReference type="EMBL" id="KV784355">
    <property type="protein sequence ID" value="OEU20140.1"/>
    <property type="molecule type" value="Genomic_DNA"/>
</dbReference>
<dbReference type="SUPFAM" id="SSF53474">
    <property type="entry name" value="alpha/beta-Hydrolases"/>
    <property type="match status" value="1"/>
</dbReference>
<dbReference type="Pfam" id="PF00135">
    <property type="entry name" value="COesterase"/>
    <property type="match status" value="1"/>
</dbReference>
<dbReference type="AlphaFoldDB" id="A0A1E7FPP4"/>
<sequence>MNGIVDQIHALEWIQDRISFFGEDPDMVTIFGESAGAMSLSVIPEANVLFENSIMENGNYGRIKTSEESMQNITSVLDEIGYSTSRCTISDLKGPTTEELLNFTASFTNLTFDDAFFPIDPYILFAEGKISPTDIIISASTYDDYTLNGSTPEAYINMVDYGISLSDDCEENVSDDSFSNSIMIHQVFRKQAQKEAHTEVDDVCIDYRCRTKKESQFEIMIANTFPTLVIK</sequence>
<organism evidence="2 3">
    <name type="scientific">Fragilariopsis cylindrus CCMP1102</name>
    <dbReference type="NCBI Taxonomy" id="635003"/>
    <lineage>
        <taxon>Eukaryota</taxon>
        <taxon>Sar</taxon>
        <taxon>Stramenopiles</taxon>
        <taxon>Ochrophyta</taxon>
        <taxon>Bacillariophyta</taxon>
        <taxon>Bacillariophyceae</taxon>
        <taxon>Bacillariophycidae</taxon>
        <taxon>Bacillariales</taxon>
        <taxon>Bacillariaceae</taxon>
        <taxon>Fragilariopsis</taxon>
    </lineage>
</organism>
<dbReference type="InterPro" id="IPR050309">
    <property type="entry name" value="Type-B_Carboxylest/Lipase"/>
</dbReference>
<dbReference type="InParanoid" id="A0A1E7FPP4"/>
<evidence type="ECO:0000313" key="3">
    <source>
        <dbReference type="Proteomes" id="UP000095751"/>
    </source>
</evidence>
<gene>
    <name evidence="2" type="ORF">FRACYDRAFT_268188</name>
</gene>
<evidence type="ECO:0000313" key="2">
    <source>
        <dbReference type="EMBL" id="OEU20140.1"/>
    </source>
</evidence>
<keyword evidence="2" id="KW-0378">Hydrolase</keyword>
<dbReference type="PANTHER" id="PTHR11559">
    <property type="entry name" value="CARBOXYLESTERASE"/>
    <property type="match status" value="1"/>
</dbReference>
<name>A0A1E7FPP4_9STRA</name>
<dbReference type="InterPro" id="IPR029058">
    <property type="entry name" value="AB_hydrolase_fold"/>
</dbReference>
<dbReference type="KEGG" id="fcy:FRACYDRAFT_268188"/>
<accession>A0A1E7FPP4</accession>
<reference evidence="2 3" key="1">
    <citation type="submission" date="2016-09" db="EMBL/GenBank/DDBJ databases">
        <title>Extensive genetic diversity and differential bi-allelic expression allows diatom success in the polar Southern Ocean.</title>
        <authorList>
            <consortium name="DOE Joint Genome Institute"/>
            <person name="Mock T."/>
            <person name="Otillar R.P."/>
            <person name="Strauss J."/>
            <person name="Dupont C."/>
            <person name="Frickenhaus S."/>
            <person name="Maumus F."/>
            <person name="Mcmullan M."/>
            <person name="Sanges R."/>
            <person name="Schmutz J."/>
            <person name="Toseland A."/>
            <person name="Valas R."/>
            <person name="Veluchamy A."/>
            <person name="Ward B.J."/>
            <person name="Allen A."/>
            <person name="Barry K."/>
            <person name="Falciatore A."/>
            <person name="Ferrante M."/>
            <person name="Fortunato A.E."/>
            <person name="Gloeckner G."/>
            <person name="Gruber A."/>
            <person name="Hipkin R."/>
            <person name="Janech M."/>
            <person name="Kroth P."/>
            <person name="Leese F."/>
            <person name="Lindquist E."/>
            <person name="Lyon B.R."/>
            <person name="Martin J."/>
            <person name="Mayer C."/>
            <person name="Parker M."/>
            <person name="Quesneville H."/>
            <person name="Raymond J."/>
            <person name="Uhlig C."/>
            <person name="Valentin K.U."/>
            <person name="Worden A.Z."/>
            <person name="Armbrust E.V."/>
            <person name="Bowler C."/>
            <person name="Green B."/>
            <person name="Moulton V."/>
            <person name="Van Oosterhout C."/>
            <person name="Grigoriev I."/>
        </authorList>
    </citation>
    <scope>NUCLEOTIDE SEQUENCE [LARGE SCALE GENOMIC DNA]</scope>
    <source>
        <strain evidence="2 3">CCMP1102</strain>
    </source>
</reference>
<dbReference type="Gene3D" id="3.40.50.1820">
    <property type="entry name" value="alpha/beta hydrolase"/>
    <property type="match status" value="1"/>
</dbReference>
<dbReference type="OrthoDB" id="408631at2759"/>
<dbReference type="Proteomes" id="UP000095751">
    <property type="component" value="Unassembled WGS sequence"/>
</dbReference>
<keyword evidence="3" id="KW-1185">Reference proteome</keyword>
<proteinExistence type="predicted"/>
<dbReference type="InterPro" id="IPR002018">
    <property type="entry name" value="CarbesteraseB"/>
</dbReference>
<protein>
    <submittedName>
        <fullName evidence="2">Alpha/beta-hydrolase</fullName>
    </submittedName>
</protein>